<accession>A0A0D3ITR2</accession>
<dbReference type="KEGG" id="ehx:EMIHUDRAFT_350231"/>
<dbReference type="EnsemblProtists" id="EOD14647">
    <property type="protein sequence ID" value="EOD14647"/>
    <property type="gene ID" value="EMIHUDRAFT_350231"/>
</dbReference>
<keyword evidence="1" id="KW-0812">Transmembrane</keyword>
<organism evidence="2 3">
    <name type="scientific">Emiliania huxleyi (strain CCMP1516)</name>
    <dbReference type="NCBI Taxonomy" id="280463"/>
    <lineage>
        <taxon>Eukaryota</taxon>
        <taxon>Haptista</taxon>
        <taxon>Haptophyta</taxon>
        <taxon>Prymnesiophyceae</taxon>
        <taxon>Isochrysidales</taxon>
        <taxon>Noelaerhabdaceae</taxon>
        <taxon>Emiliania</taxon>
    </lineage>
</organism>
<reference evidence="3" key="1">
    <citation type="journal article" date="2013" name="Nature">
        <title>Pan genome of the phytoplankton Emiliania underpins its global distribution.</title>
        <authorList>
            <person name="Read B.A."/>
            <person name="Kegel J."/>
            <person name="Klute M.J."/>
            <person name="Kuo A."/>
            <person name="Lefebvre S.C."/>
            <person name="Maumus F."/>
            <person name="Mayer C."/>
            <person name="Miller J."/>
            <person name="Monier A."/>
            <person name="Salamov A."/>
            <person name="Young J."/>
            <person name="Aguilar M."/>
            <person name="Claverie J.M."/>
            <person name="Frickenhaus S."/>
            <person name="Gonzalez K."/>
            <person name="Herman E.K."/>
            <person name="Lin Y.C."/>
            <person name="Napier J."/>
            <person name="Ogata H."/>
            <person name="Sarno A.F."/>
            <person name="Shmutz J."/>
            <person name="Schroeder D."/>
            <person name="de Vargas C."/>
            <person name="Verret F."/>
            <person name="von Dassow P."/>
            <person name="Valentin K."/>
            <person name="Van de Peer Y."/>
            <person name="Wheeler G."/>
            <person name="Dacks J.B."/>
            <person name="Delwiche C.F."/>
            <person name="Dyhrman S.T."/>
            <person name="Glockner G."/>
            <person name="John U."/>
            <person name="Richards T."/>
            <person name="Worden A.Z."/>
            <person name="Zhang X."/>
            <person name="Grigoriev I.V."/>
            <person name="Allen A.E."/>
            <person name="Bidle K."/>
            <person name="Borodovsky M."/>
            <person name="Bowler C."/>
            <person name="Brownlee C."/>
            <person name="Cock J.M."/>
            <person name="Elias M."/>
            <person name="Gladyshev V.N."/>
            <person name="Groth M."/>
            <person name="Guda C."/>
            <person name="Hadaegh A."/>
            <person name="Iglesias-Rodriguez M.D."/>
            <person name="Jenkins J."/>
            <person name="Jones B.M."/>
            <person name="Lawson T."/>
            <person name="Leese F."/>
            <person name="Lindquist E."/>
            <person name="Lobanov A."/>
            <person name="Lomsadze A."/>
            <person name="Malik S.B."/>
            <person name="Marsh M.E."/>
            <person name="Mackinder L."/>
            <person name="Mock T."/>
            <person name="Mueller-Roeber B."/>
            <person name="Pagarete A."/>
            <person name="Parker M."/>
            <person name="Probert I."/>
            <person name="Quesneville H."/>
            <person name="Raines C."/>
            <person name="Rensing S.A."/>
            <person name="Riano-Pachon D.M."/>
            <person name="Richier S."/>
            <person name="Rokitta S."/>
            <person name="Shiraiwa Y."/>
            <person name="Soanes D.M."/>
            <person name="van der Giezen M."/>
            <person name="Wahlund T.M."/>
            <person name="Williams B."/>
            <person name="Wilson W."/>
            <person name="Wolfe G."/>
            <person name="Wurch L.L."/>
        </authorList>
    </citation>
    <scope>NUCLEOTIDE SEQUENCE</scope>
</reference>
<dbReference type="GeneID" id="17260716"/>
<dbReference type="PaxDb" id="2903-EOD14647"/>
<dbReference type="OMA" id="TAWACRG"/>
<evidence type="ECO:0000256" key="1">
    <source>
        <dbReference type="SAM" id="Phobius"/>
    </source>
</evidence>
<keyword evidence="3" id="KW-1185">Reference proteome</keyword>
<dbReference type="PANTHER" id="PTHR33802">
    <property type="entry name" value="SI:CH211-161H7.5-RELATED"/>
    <property type="match status" value="1"/>
</dbReference>
<protein>
    <submittedName>
        <fullName evidence="2">Uncharacterized protein</fullName>
    </submittedName>
</protein>
<evidence type="ECO:0000313" key="3">
    <source>
        <dbReference type="Proteomes" id="UP000013827"/>
    </source>
</evidence>
<dbReference type="AlphaFoldDB" id="A0A0D3ITR2"/>
<name>A0A0D3ITR2_EMIH1</name>
<feature type="transmembrane region" description="Helical" evidence="1">
    <location>
        <begin position="244"/>
        <end position="265"/>
    </location>
</feature>
<evidence type="ECO:0000313" key="2">
    <source>
        <dbReference type="EnsemblProtists" id="EOD14647"/>
    </source>
</evidence>
<reference evidence="2" key="2">
    <citation type="submission" date="2024-10" db="UniProtKB">
        <authorList>
            <consortium name="EnsemblProtists"/>
        </authorList>
    </citation>
    <scope>IDENTIFICATION</scope>
</reference>
<keyword evidence="1" id="KW-0472">Membrane</keyword>
<dbReference type="PANTHER" id="PTHR33802:SF1">
    <property type="entry name" value="XK-RELATED PROTEIN"/>
    <property type="match status" value="1"/>
</dbReference>
<dbReference type="HOGENOM" id="CLU_1043673_0_0_1"/>
<keyword evidence="1" id="KW-1133">Transmembrane helix</keyword>
<dbReference type="Proteomes" id="UP000013827">
    <property type="component" value="Unassembled WGS sequence"/>
</dbReference>
<proteinExistence type="predicted"/>
<dbReference type="RefSeq" id="XP_005767076.1">
    <property type="nucleotide sequence ID" value="XM_005767019.1"/>
</dbReference>
<sequence length="267" mass="26039">MTDVSPTVLAASYAGLVAVNVVYGRGLFGVRTNAEISAAYPTDVTPSGATFAIWGPIFLLEGAGTAVLASGGDASRMALVAGPWVTTWLGECLWQAVFGVLPVPQGGATAGRKLASLAPAALFVGAAHVKMLGGALALVGGAPAYGLVGAAVVDFPTGLNAGWLAAASGIAFTLVAQQVPPLQPLATPEAGAVLVGALTAYGAAVTLSLAGCPAAALGYAAATAWACRGIASESAKTPPIVKTTAARCALLAVAAGAFALAVGALKR</sequence>